<feature type="compositionally biased region" description="Low complexity" evidence="6">
    <location>
        <begin position="376"/>
        <end position="388"/>
    </location>
</feature>
<evidence type="ECO:0000256" key="1">
    <source>
        <dbReference type="ARBA" id="ARBA00022723"/>
    </source>
</evidence>
<feature type="domain" description="C2H2-type" evidence="7">
    <location>
        <begin position="1051"/>
        <end position="1078"/>
    </location>
</feature>
<keyword evidence="1" id="KW-0479">Metal-binding</keyword>
<dbReference type="OrthoDB" id="5871033at2759"/>
<dbReference type="PROSITE" id="PS00028">
    <property type="entry name" value="ZINC_FINGER_C2H2_1"/>
    <property type="match status" value="4"/>
</dbReference>
<evidence type="ECO:0000256" key="6">
    <source>
        <dbReference type="SAM" id="MobiDB-lite"/>
    </source>
</evidence>
<dbReference type="PANTHER" id="PTHR24379:SF117">
    <property type="entry name" value="ZINC FINGER PROTEIN WECKLE"/>
    <property type="match status" value="1"/>
</dbReference>
<feature type="compositionally biased region" description="Low complexity" evidence="6">
    <location>
        <begin position="838"/>
        <end position="847"/>
    </location>
</feature>
<keyword evidence="2" id="KW-0677">Repeat</keyword>
<feature type="non-terminal residue" evidence="8">
    <location>
        <position position="1"/>
    </location>
</feature>
<organism evidence="8 9">
    <name type="scientific">Ancylostoma caninum</name>
    <name type="common">Dog hookworm</name>
    <dbReference type="NCBI Taxonomy" id="29170"/>
    <lineage>
        <taxon>Eukaryota</taxon>
        <taxon>Metazoa</taxon>
        <taxon>Ecdysozoa</taxon>
        <taxon>Nematoda</taxon>
        <taxon>Chromadorea</taxon>
        <taxon>Rhabditida</taxon>
        <taxon>Rhabditina</taxon>
        <taxon>Rhabditomorpha</taxon>
        <taxon>Strongyloidea</taxon>
        <taxon>Ancylostomatidae</taxon>
        <taxon>Ancylostomatinae</taxon>
        <taxon>Ancylostoma</taxon>
    </lineage>
</organism>
<evidence type="ECO:0000259" key="7">
    <source>
        <dbReference type="PROSITE" id="PS50157"/>
    </source>
</evidence>
<feature type="region of interest" description="Disordered" evidence="6">
    <location>
        <begin position="810"/>
        <end position="850"/>
    </location>
</feature>
<dbReference type="GO" id="GO:0008270">
    <property type="term" value="F:zinc ion binding"/>
    <property type="evidence" value="ECO:0007669"/>
    <property type="project" value="UniProtKB-KW"/>
</dbReference>
<keyword evidence="9" id="KW-1185">Reference proteome</keyword>
<name>A0A368HBH3_ANCCA</name>
<keyword evidence="3 5" id="KW-0863">Zinc-finger</keyword>
<feature type="region of interest" description="Disordered" evidence="6">
    <location>
        <begin position="1262"/>
        <end position="1294"/>
    </location>
</feature>
<evidence type="ECO:0000256" key="4">
    <source>
        <dbReference type="ARBA" id="ARBA00022833"/>
    </source>
</evidence>
<dbReference type="InterPro" id="IPR013087">
    <property type="entry name" value="Znf_C2H2_type"/>
</dbReference>
<keyword evidence="4" id="KW-0862">Zinc</keyword>
<dbReference type="PANTHER" id="PTHR24379">
    <property type="entry name" value="KRAB AND ZINC FINGER DOMAIN-CONTAINING"/>
    <property type="match status" value="1"/>
</dbReference>
<comment type="caution">
    <text evidence="8">The sequence shown here is derived from an EMBL/GenBank/DDBJ whole genome shotgun (WGS) entry which is preliminary data.</text>
</comment>
<reference evidence="8 9" key="1">
    <citation type="submission" date="2014-10" db="EMBL/GenBank/DDBJ databases">
        <title>Draft genome of the hookworm Ancylostoma caninum.</title>
        <authorList>
            <person name="Mitreva M."/>
        </authorList>
    </citation>
    <scope>NUCLEOTIDE SEQUENCE [LARGE SCALE GENOMIC DNA]</scope>
    <source>
        <strain evidence="8 9">Baltimore</strain>
    </source>
</reference>
<feature type="region of interest" description="Disordered" evidence="6">
    <location>
        <begin position="359"/>
        <end position="410"/>
    </location>
</feature>
<dbReference type="SMART" id="SM00355">
    <property type="entry name" value="ZnF_C2H2"/>
    <property type="match status" value="8"/>
</dbReference>
<sequence length="1708" mass="189287">LLVVFLYETKSSCSVIVFREHLLSHLGTKACYLAVHLSRVCTFITGGVPSCGPNLTAGSGVIYGGISSAVFSSKLRLEHVDTWESVTVKKKVNRRGRKRKAGPAYKKDPDELEEDPLPTNETALKLRRLLGDSFDPENVLRVNSFFYSAINSKDESEESSTPYNLHSEFHSFVEESPSETGTKLADDISRRFSRNCRLAGGKALSKKHSPSHRGLFSEVLMCRRCHCLCLGVKTMQSHLSRCCPELQCEEDKSAPYDLENGLLVFCVYAGKGVPNTRIECWECSSTVCSVIGLRIHMVVDHGIFMRVEGEISTPTDLIADLPPFFTATTRAINKEIGLTENGSLPVNLEERRKEALLKKIRSNQTVPSDGTPQFRPPSSTSSITSCPTKVPTSNANPTPTARTSTPPLVLLDEAPPPSIQILDYVDYMEPQSVQILDSQKRHSPVNACQSTEVTIDENDAEHANKSMDSANVLNNEGVPDVEDVQVCEVSGISTDAYNQGAAIAEIISLRTADIICLDEIDGNKPTSSFSLPKSSSANNVSLEYGDPCNATTTEVTQIDDSEEAQECEFCGLTLRSYASLRRHYELHPEITNICYLCDPPHSALDTPELYSNHIHTKHTTPPHLSKEDGIEYAVCSFCDFQVRKSRVMCHLISECYMAPCPLCGDKLNRRNDRVTHRKMHKDVFDRFMCDCRRGFSHFPAFMEHQCRTRTLPTVTCTACNRKFVGTLTGGRAKVLNDSADHFIKKHTEELHCLVCKNEPLEALREHVLSHLTESSEVCVPQRALFGCRNVEVFLDTMEENLRTGLHSLSNDKRRSKRLRGSASGLEQDAVETTDASDADSAPSLSLEEIPTEDDVLHMEILQEPQLDDFQPSEGSNSRDANSPSVLEKQRQVLAGLLDDLGPPPSVIIIENEAAVIREEREEPPSVVPNSSVADDGEDDVLVIDETAGQSTVGRLQSPPPTISSTSPVVHAVNEGDEDCMMLDVVELPTGSISHAVASTREKKYKCSMCSETFLRESTCRHHEQTSHRNDIVSDICDEVYGVPLGMECCMYLCQQCAVAFEDPQRARKHLAQHMIKGPALWESAMYFHLHMEHSVPIIAFCKNCLVGSANMDRIFAHAVTRECSGTSKASPRASLQTLLRSLGFAIASELYFQPNDEAAHKKADVTKVARIAVPTLCSHRTFITFGDAFTTCPEDPSRCLGLVNQNRWHSYLCATNRENPGEMPASMPEGIVIRNVFSENMIDMLVSRFRINEHNRGITLTFTGSPARSSNNGPSALTPYSHPIPSEQLGQNGGISTCEVANRRRGGIADSNGSQAISAPILVPAQQVYVNQTGGDMPALRQTLNNTPIPHSPSPTACIFCRCRNVPVICEPSHRAYDAVNSLCTKFREVHPVAAQTLFSALNSFIRETVNRRHGRALFSFCRWHYSPQCFDASGQHVASMLPTHLNSTLLLSNYQKGLFYPDPASVTIITPVAMAPTACRPVVSASGNSNSTAQSVIQRCVVCDIVTPTLLCRATSFCADYMIAVPLVPANVKEQWANNICRSVTGSKAQELLNAFRSSHSHRLCIRHFNPRAMVVSPSGVLARNPSSIAELPLLDFAHYAMLNTEFSQAFGKLLDAMEKRQNSNTIAMMLKIVQELVKCNDEKCSRPLNSCNDVRFHRFHDLQHKFVCMECFSTTDVIRTEQEMIEHFVLKHTQRSREFFEIYFIV</sequence>
<gene>
    <name evidence="8" type="ORF">ANCCAN_01063</name>
</gene>
<evidence type="ECO:0000313" key="9">
    <source>
        <dbReference type="Proteomes" id="UP000252519"/>
    </source>
</evidence>
<accession>A0A368HBH3</accession>
<evidence type="ECO:0000313" key="8">
    <source>
        <dbReference type="EMBL" id="RCN52687.1"/>
    </source>
</evidence>
<evidence type="ECO:0000256" key="5">
    <source>
        <dbReference type="PROSITE-ProRule" id="PRU00042"/>
    </source>
</evidence>
<dbReference type="STRING" id="29170.A0A368HBH3"/>
<dbReference type="EMBL" id="JOJR01000005">
    <property type="protein sequence ID" value="RCN52687.1"/>
    <property type="molecule type" value="Genomic_DNA"/>
</dbReference>
<feature type="domain" description="C2H2-type" evidence="7">
    <location>
        <begin position="1004"/>
        <end position="1030"/>
    </location>
</feature>
<feature type="compositionally biased region" description="Polar residues" evidence="6">
    <location>
        <begin position="390"/>
        <end position="406"/>
    </location>
</feature>
<evidence type="ECO:0000256" key="3">
    <source>
        <dbReference type="ARBA" id="ARBA00022771"/>
    </source>
</evidence>
<feature type="region of interest" description="Disordered" evidence="6">
    <location>
        <begin position="94"/>
        <end position="117"/>
    </location>
</feature>
<evidence type="ECO:0000256" key="2">
    <source>
        <dbReference type="ARBA" id="ARBA00022737"/>
    </source>
</evidence>
<feature type="compositionally biased region" description="Polar residues" evidence="6">
    <location>
        <begin position="362"/>
        <end position="371"/>
    </location>
</feature>
<protein>
    <submittedName>
        <fullName evidence="8">Zinc finger, C2H2 type</fullName>
    </submittedName>
</protein>
<feature type="compositionally biased region" description="Polar residues" evidence="6">
    <location>
        <begin position="1262"/>
        <end position="1275"/>
    </location>
</feature>
<feature type="compositionally biased region" description="Acidic residues" evidence="6">
    <location>
        <begin position="828"/>
        <end position="837"/>
    </location>
</feature>
<proteinExistence type="predicted"/>
<dbReference type="Proteomes" id="UP000252519">
    <property type="component" value="Unassembled WGS sequence"/>
</dbReference>
<dbReference type="PROSITE" id="PS50157">
    <property type="entry name" value="ZINC_FINGER_C2H2_2"/>
    <property type="match status" value="2"/>
</dbReference>